<comment type="caution">
    <text evidence="2">The sequence shown here is derived from an EMBL/GenBank/DDBJ whole genome shotgun (WGS) entry which is preliminary data.</text>
</comment>
<sequence>MSRPPRNYIIAPRPLGAPAANGRIPTCVNEPEKKAENPDRHSPFHSLRSYWVFGDVPTGTKVHQGIGNAKMLIASTYTTLSSKVAKSFRDGLPCQRFFEFLSRKILKIDLLAMSQLYFEAEEFKKYIDE</sequence>
<keyword evidence="3" id="KW-1185">Reference proteome</keyword>
<dbReference type="EMBL" id="BGZK01000476">
    <property type="protein sequence ID" value="GBP46054.1"/>
    <property type="molecule type" value="Genomic_DNA"/>
</dbReference>
<dbReference type="AlphaFoldDB" id="A0A4C1W7A3"/>
<name>A0A4C1W7A3_EUMVA</name>
<protein>
    <submittedName>
        <fullName evidence="2">Uncharacterized protein</fullName>
    </submittedName>
</protein>
<evidence type="ECO:0000313" key="3">
    <source>
        <dbReference type="Proteomes" id="UP000299102"/>
    </source>
</evidence>
<feature type="compositionally biased region" description="Basic and acidic residues" evidence="1">
    <location>
        <begin position="30"/>
        <end position="42"/>
    </location>
</feature>
<reference evidence="2 3" key="1">
    <citation type="journal article" date="2019" name="Commun. Biol.">
        <title>The bagworm genome reveals a unique fibroin gene that provides high tensile strength.</title>
        <authorList>
            <person name="Kono N."/>
            <person name="Nakamura H."/>
            <person name="Ohtoshi R."/>
            <person name="Tomita M."/>
            <person name="Numata K."/>
            <person name="Arakawa K."/>
        </authorList>
    </citation>
    <scope>NUCLEOTIDE SEQUENCE [LARGE SCALE GENOMIC DNA]</scope>
</reference>
<feature type="region of interest" description="Disordered" evidence="1">
    <location>
        <begin position="19"/>
        <end position="42"/>
    </location>
</feature>
<dbReference type="Proteomes" id="UP000299102">
    <property type="component" value="Unassembled WGS sequence"/>
</dbReference>
<organism evidence="2 3">
    <name type="scientific">Eumeta variegata</name>
    <name type="common">Bagworm moth</name>
    <name type="synonym">Eumeta japonica</name>
    <dbReference type="NCBI Taxonomy" id="151549"/>
    <lineage>
        <taxon>Eukaryota</taxon>
        <taxon>Metazoa</taxon>
        <taxon>Ecdysozoa</taxon>
        <taxon>Arthropoda</taxon>
        <taxon>Hexapoda</taxon>
        <taxon>Insecta</taxon>
        <taxon>Pterygota</taxon>
        <taxon>Neoptera</taxon>
        <taxon>Endopterygota</taxon>
        <taxon>Lepidoptera</taxon>
        <taxon>Glossata</taxon>
        <taxon>Ditrysia</taxon>
        <taxon>Tineoidea</taxon>
        <taxon>Psychidae</taxon>
        <taxon>Oiketicinae</taxon>
        <taxon>Eumeta</taxon>
    </lineage>
</organism>
<gene>
    <name evidence="2" type="ORF">EVAR_41407_1</name>
</gene>
<proteinExistence type="predicted"/>
<evidence type="ECO:0000256" key="1">
    <source>
        <dbReference type="SAM" id="MobiDB-lite"/>
    </source>
</evidence>
<evidence type="ECO:0000313" key="2">
    <source>
        <dbReference type="EMBL" id="GBP46054.1"/>
    </source>
</evidence>
<accession>A0A4C1W7A3</accession>